<protein>
    <submittedName>
        <fullName evidence="1">Uncharacterized protein</fullName>
    </submittedName>
</protein>
<organism evidence="1 2">
    <name type="scientific">Diversispora epigaea</name>
    <dbReference type="NCBI Taxonomy" id="1348612"/>
    <lineage>
        <taxon>Eukaryota</taxon>
        <taxon>Fungi</taxon>
        <taxon>Fungi incertae sedis</taxon>
        <taxon>Mucoromycota</taxon>
        <taxon>Glomeromycotina</taxon>
        <taxon>Glomeromycetes</taxon>
        <taxon>Diversisporales</taxon>
        <taxon>Diversisporaceae</taxon>
        <taxon>Diversispora</taxon>
    </lineage>
</organism>
<gene>
    <name evidence="1" type="ORF">Glove_197g35</name>
</gene>
<dbReference type="EMBL" id="PQFF01000185">
    <property type="protein sequence ID" value="RHZ76490.1"/>
    <property type="molecule type" value="Genomic_DNA"/>
</dbReference>
<dbReference type="Proteomes" id="UP000266861">
    <property type="component" value="Unassembled WGS sequence"/>
</dbReference>
<evidence type="ECO:0000313" key="1">
    <source>
        <dbReference type="EMBL" id="RHZ76490.1"/>
    </source>
</evidence>
<evidence type="ECO:0000313" key="2">
    <source>
        <dbReference type="Proteomes" id="UP000266861"/>
    </source>
</evidence>
<dbReference type="AlphaFoldDB" id="A0A397IV44"/>
<name>A0A397IV44_9GLOM</name>
<comment type="caution">
    <text evidence="1">The sequence shown here is derived from an EMBL/GenBank/DDBJ whole genome shotgun (WGS) entry which is preliminary data.</text>
</comment>
<keyword evidence="2" id="KW-1185">Reference proteome</keyword>
<reference evidence="1 2" key="1">
    <citation type="submission" date="2018-08" db="EMBL/GenBank/DDBJ databases">
        <title>Genome and evolution of the arbuscular mycorrhizal fungus Diversispora epigaea (formerly Glomus versiforme) and its bacterial endosymbionts.</title>
        <authorList>
            <person name="Sun X."/>
            <person name="Fei Z."/>
            <person name="Harrison M."/>
        </authorList>
    </citation>
    <scope>NUCLEOTIDE SEQUENCE [LARGE SCALE GENOMIC DNA]</scope>
    <source>
        <strain evidence="1 2">IT104</strain>
    </source>
</reference>
<sequence length="366" mass="43427">MKNIKRKICLNCIHIYYCDIIEVDRGQKSNKKLKNPSKKKILEPTELIEDSNDNIDTTFSSNIKIMTKVLYEQQCRKCANLELDPIKFKNIIEGANSQLKGQKIYCWIVLFNCWIMKQICQSTQIRKHVIKTEKHFTENKNILHIYNIDDYHFIHEKHQEYVEEQSMKGLQLIGFKEQNLYSIFDYINTLKIILSINDKIQHLKEFVTPIVADWPEQIFIRKALHKTLSEFQSNFPQDIRSFLPILVFLSDLFYWKDINHSFFDALQKHLPCFNDYYVENTHSKIRTNISSNTTVDNIIKQAYVIRVFENVNSFLKRIEKRANTLTQEDFGDNNINNKEGKEQSGEIEIQDISNSLEIEINKIENW</sequence>
<accession>A0A397IV44</accession>
<proteinExistence type="predicted"/>